<evidence type="ECO:0000313" key="6">
    <source>
        <dbReference type="Proteomes" id="UP001165074"/>
    </source>
</evidence>
<dbReference type="GO" id="GO:0071949">
    <property type="term" value="F:FAD binding"/>
    <property type="evidence" value="ECO:0007669"/>
    <property type="project" value="InterPro"/>
</dbReference>
<protein>
    <submittedName>
        <fullName evidence="5">Carbon-monoxide dehydrogenase medium subunit</fullName>
    </submittedName>
</protein>
<evidence type="ECO:0000256" key="3">
    <source>
        <dbReference type="ARBA" id="ARBA00023002"/>
    </source>
</evidence>
<dbReference type="InterPro" id="IPR016166">
    <property type="entry name" value="FAD-bd_PCMH"/>
</dbReference>
<keyword evidence="1" id="KW-0285">Flavoprotein</keyword>
<dbReference type="SUPFAM" id="SSF55447">
    <property type="entry name" value="CO dehydrogenase flavoprotein C-terminal domain-like"/>
    <property type="match status" value="1"/>
</dbReference>
<dbReference type="GO" id="GO:0016491">
    <property type="term" value="F:oxidoreductase activity"/>
    <property type="evidence" value="ECO:0007669"/>
    <property type="project" value="UniProtKB-KW"/>
</dbReference>
<dbReference type="Pfam" id="PF00941">
    <property type="entry name" value="FAD_binding_5"/>
    <property type="match status" value="1"/>
</dbReference>
<dbReference type="Gene3D" id="3.30.43.10">
    <property type="entry name" value="Uridine Diphospho-n-acetylenolpyruvylglucosamine Reductase, domain 2"/>
    <property type="match status" value="1"/>
</dbReference>
<evidence type="ECO:0000259" key="4">
    <source>
        <dbReference type="PROSITE" id="PS51387"/>
    </source>
</evidence>
<evidence type="ECO:0000313" key="5">
    <source>
        <dbReference type="EMBL" id="GLY82242.1"/>
    </source>
</evidence>
<evidence type="ECO:0000256" key="1">
    <source>
        <dbReference type="ARBA" id="ARBA00022630"/>
    </source>
</evidence>
<dbReference type="PROSITE" id="PS51387">
    <property type="entry name" value="FAD_PCMH"/>
    <property type="match status" value="1"/>
</dbReference>
<dbReference type="InterPro" id="IPR051312">
    <property type="entry name" value="Diverse_Substr_Oxidored"/>
</dbReference>
<dbReference type="RefSeq" id="WP_285565862.1">
    <property type="nucleotide sequence ID" value="NZ_BSTK01000001.1"/>
</dbReference>
<dbReference type="SMART" id="SM01092">
    <property type="entry name" value="CO_deh_flav_C"/>
    <property type="match status" value="1"/>
</dbReference>
<dbReference type="Pfam" id="PF03450">
    <property type="entry name" value="CO_deh_flav_C"/>
    <property type="match status" value="1"/>
</dbReference>
<dbReference type="InterPro" id="IPR036318">
    <property type="entry name" value="FAD-bd_PCMH-like_sf"/>
</dbReference>
<dbReference type="Gene3D" id="3.30.465.10">
    <property type="match status" value="1"/>
</dbReference>
<keyword evidence="3" id="KW-0560">Oxidoreductase</keyword>
<organism evidence="5 6">
    <name type="scientific">Actinoallomurus iriomotensis</name>
    <dbReference type="NCBI Taxonomy" id="478107"/>
    <lineage>
        <taxon>Bacteria</taxon>
        <taxon>Bacillati</taxon>
        <taxon>Actinomycetota</taxon>
        <taxon>Actinomycetes</taxon>
        <taxon>Streptosporangiales</taxon>
        <taxon>Thermomonosporaceae</taxon>
        <taxon>Actinoallomurus</taxon>
    </lineage>
</organism>
<name>A0A9W6RY29_9ACTN</name>
<comment type="caution">
    <text evidence="5">The sequence shown here is derived from an EMBL/GenBank/DDBJ whole genome shotgun (WGS) entry which is preliminary data.</text>
</comment>
<dbReference type="InterPro" id="IPR016167">
    <property type="entry name" value="FAD-bd_PCMH_sub1"/>
</dbReference>
<reference evidence="5" key="1">
    <citation type="submission" date="2023-03" db="EMBL/GenBank/DDBJ databases">
        <title>Actinoallomurus iriomotensis NBRC 103684.</title>
        <authorList>
            <person name="Ichikawa N."/>
            <person name="Sato H."/>
            <person name="Tonouchi N."/>
        </authorList>
    </citation>
    <scope>NUCLEOTIDE SEQUENCE</scope>
    <source>
        <strain evidence="5">NBRC 103684</strain>
    </source>
</reference>
<dbReference type="InterPro" id="IPR002346">
    <property type="entry name" value="Mopterin_DH_FAD-bd"/>
</dbReference>
<dbReference type="AlphaFoldDB" id="A0A9W6RY29"/>
<evidence type="ECO:0000256" key="2">
    <source>
        <dbReference type="ARBA" id="ARBA00022827"/>
    </source>
</evidence>
<dbReference type="Gene3D" id="3.30.390.50">
    <property type="entry name" value="CO dehydrogenase flavoprotein, C-terminal domain"/>
    <property type="match status" value="1"/>
</dbReference>
<proteinExistence type="predicted"/>
<dbReference type="SUPFAM" id="SSF56176">
    <property type="entry name" value="FAD-binding/transporter-associated domain-like"/>
    <property type="match status" value="1"/>
</dbReference>
<dbReference type="EMBL" id="BSTK01000001">
    <property type="protein sequence ID" value="GLY82242.1"/>
    <property type="molecule type" value="Genomic_DNA"/>
</dbReference>
<sequence>MEFLQPTTWDEALAAKAEHPEAVPIQGGTDVMVELNFDVRRPEHLLDLGRVAGLDRWERTGDRLRIGAGVTYARIIGELGDRLPGLAQAARTVGSPQIRNRGTVGGNLGAASPAGDGHPPLLAADAVVEVESRRGIRMIAATDFYQGVKRSALEPDELIRAFWLAPATGPQYFSKIGTRNAMVIAVCSFAVALHPGERRVGTGIGSAAPTPIRAAAAEDFLARELDWDAPLDEAVAREFGALVGAAATPIDDVRGTAAYRRHALAVMARRTLTWAWRDHRGPGDAENPGRGAA</sequence>
<accession>A0A9W6RY29</accession>
<keyword evidence="6" id="KW-1185">Reference proteome</keyword>
<dbReference type="Proteomes" id="UP001165074">
    <property type="component" value="Unassembled WGS sequence"/>
</dbReference>
<gene>
    <name evidence="5" type="ORF">Airi02_001740</name>
</gene>
<dbReference type="PANTHER" id="PTHR42659:SF2">
    <property type="entry name" value="XANTHINE DEHYDROGENASE SUBUNIT C-RELATED"/>
    <property type="match status" value="1"/>
</dbReference>
<dbReference type="PANTHER" id="PTHR42659">
    <property type="entry name" value="XANTHINE DEHYDROGENASE SUBUNIT C-RELATED"/>
    <property type="match status" value="1"/>
</dbReference>
<feature type="domain" description="FAD-binding PCMH-type" evidence="4">
    <location>
        <begin position="1"/>
        <end position="169"/>
    </location>
</feature>
<dbReference type="InterPro" id="IPR005107">
    <property type="entry name" value="CO_DH_flav_C"/>
</dbReference>
<dbReference type="InterPro" id="IPR016169">
    <property type="entry name" value="FAD-bd_PCMH_sub2"/>
</dbReference>
<keyword evidence="2" id="KW-0274">FAD</keyword>
<dbReference type="InterPro" id="IPR036683">
    <property type="entry name" value="CO_DH_flav_C_dom_sf"/>
</dbReference>